<feature type="region of interest" description="Disordered" evidence="5">
    <location>
        <begin position="112"/>
        <end position="149"/>
    </location>
</feature>
<keyword evidence="3" id="KW-0378">Hydrolase</keyword>
<dbReference type="InterPro" id="IPR051206">
    <property type="entry name" value="NAMLAA_amidase_2"/>
</dbReference>
<feature type="region of interest" description="Disordered" evidence="5">
    <location>
        <begin position="1"/>
        <end position="25"/>
    </location>
</feature>
<dbReference type="InterPro" id="IPR002502">
    <property type="entry name" value="Amidase_domain"/>
</dbReference>
<feature type="compositionally biased region" description="Basic and acidic residues" evidence="5">
    <location>
        <begin position="114"/>
        <end position="149"/>
    </location>
</feature>
<dbReference type="Gene3D" id="3.40.80.10">
    <property type="entry name" value="Peptidoglycan recognition protein-like"/>
    <property type="match status" value="1"/>
</dbReference>
<keyword evidence="4" id="KW-0961">Cell wall biogenesis/degradation</keyword>
<protein>
    <recommendedName>
        <fullName evidence="2">N-acetylmuramoyl-L-alanine amidase</fullName>
        <ecNumber evidence="2">3.5.1.28</ecNumber>
    </recommendedName>
</protein>
<name>A0ABN3JLH1_9ACTN</name>
<accession>A0ABN3JLH1</accession>
<evidence type="ECO:0000313" key="8">
    <source>
        <dbReference type="Proteomes" id="UP001501638"/>
    </source>
</evidence>
<dbReference type="EC" id="3.5.1.28" evidence="2"/>
<dbReference type="RefSeq" id="WP_425583571.1">
    <property type="nucleotide sequence ID" value="NZ_BAAASZ010000014.1"/>
</dbReference>
<dbReference type="SUPFAM" id="SSF55846">
    <property type="entry name" value="N-acetylmuramoyl-L-alanine amidase-like"/>
    <property type="match status" value="1"/>
</dbReference>
<dbReference type="EMBL" id="BAAASZ010000014">
    <property type="protein sequence ID" value="GAA2433973.1"/>
    <property type="molecule type" value="Genomic_DNA"/>
</dbReference>
<feature type="domain" description="N-acetylmuramoyl-L-alanine amidase" evidence="6">
    <location>
        <begin position="300"/>
        <end position="437"/>
    </location>
</feature>
<comment type="catalytic activity">
    <reaction evidence="1">
        <text>Hydrolyzes the link between N-acetylmuramoyl residues and L-amino acid residues in certain cell-wall glycopeptides.</text>
        <dbReference type="EC" id="3.5.1.28"/>
    </reaction>
</comment>
<evidence type="ECO:0000256" key="5">
    <source>
        <dbReference type="SAM" id="MobiDB-lite"/>
    </source>
</evidence>
<dbReference type="PANTHER" id="PTHR30417:SF1">
    <property type="entry name" value="N-ACETYLMURAMOYL-L-ALANINE AMIDASE AMID"/>
    <property type="match status" value="1"/>
</dbReference>
<evidence type="ECO:0000256" key="2">
    <source>
        <dbReference type="ARBA" id="ARBA00011901"/>
    </source>
</evidence>
<dbReference type="CDD" id="cd06583">
    <property type="entry name" value="PGRP"/>
    <property type="match status" value="1"/>
</dbReference>
<evidence type="ECO:0000256" key="1">
    <source>
        <dbReference type="ARBA" id="ARBA00001561"/>
    </source>
</evidence>
<evidence type="ECO:0000256" key="4">
    <source>
        <dbReference type="ARBA" id="ARBA00023316"/>
    </source>
</evidence>
<reference evidence="7 8" key="1">
    <citation type="journal article" date="2019" name="Int. J. Syst. Evol. Microbiol.">
        <title>The Global Catalogue of Microorganisms (GCM) 10K type strain sequencing project: providing services to taxonomists for standard genome sequencing and annotation.</title>
        <authorList>
            <consortium name="The Broad Institute Genomics Platform"/>
            <consortium name="The Broad Institute Genome Sequencing Center for Infectious Disease"/>
            <person name="Wu L."/>
            <person name="Ma J."/>
        </authorList>
    </citation>
    <scope>NUCLEOTIDE SEQUENCE [LARGE SCALE GENOMIC DNA]</scope>
    <source>
        <strain evidence="7 8">JCM 6305</strain>
    </source>
</reference>
<proteinExistence type="predicted"/>
<dbReference type="SMART" id="SM00644">
    <property type="entry name" value="Ami_2"/>
    <property type="match status" value="1"/>
</dbReference>
<dbReference type="Proteomes" id="UP001501638">
    <property type="component" value="Unassembled WGS sequence"/>
</dbReference>
<feature type="compositionally biased region" description="Basic and acidic residues" evidence="5">
    <location>
        <begin position="259"/>
        <end position="268"/>
    </location>
</feature>
<feature type="region of interest" description="Disordered" evidence="5">
    <location>
        <begin position="507"/>
        <end position="529"/>
    </location>
</feature>
<sequence length="673" mass="73385">MPRPVPVRPPVRPPLPPRRGTGRRPLRALTVAGVAALLLPLLPAGASAGADERDPGSLQEAFARAADRHRVPESVLLGVSYLQSRWDAHHGAPSVSGGYGPMHLTDARTALAEQPHHGHGSEDPRGDTSREVRDVHDDLPDADELPERLRTLERAAELTGLSEEELRTDPAANVEGGAALLAAAQKELGLPLSDDPAQWYGAVARYPGSSDAEAAKVFADEVFDVIRDGERRTTDSGQVVTLEGDADLAPDTSRLAGPDLRKAPERDERVECPRSVSCEWIPAPYQEYANPDGSPNYGNHDKANRPASQRIDYIVVHDTEATWDTTLKLVQDPTYVSWHYSLRSSDGHIAQHVPLKDVGWHAGNWYVNAKSIGLEHEGFLTAPDAWYTEAMYRTSARLVKHLARTYDIPLDRQHILGHDNVPGVTGANIPGMHTDPGPYWDWEHYFTLLGAPFHPTAGPGSELVTIKPDYDEHKPVYTRCDGSGQPCPPHGSSAVRLHTEPSADAPLVKDVGLRPGGGDSTTGVNDTGARATTGQRYAVAERRGEWTAIWYLGQKAWFHNPADEPTAVNSRGWVVTPKEGVESVPVYGRAYPEAGAYPEGIPAQAISPLPYTVRAGQAYALGLRTKGEYYYAKTFDPADHVVVRGEEEYYQIQLGHRVAFVKAADVTVRRAGR</sequence>
<dbReference type="Pfam" id="PF01510">
    <property type="entry name" value="Amidase_2"/>
    <property type="match status" value="1"/>
</dbReference>
<evidence type="ECO:0000256" key="3">
    <source>
        <dbReference type="ARBA" id="ARBA00022801"/>
    </source>
</evidence>
<evidence type="ECO:0000259" key="6">
    <source>
        <dbReference type="SMART" id="SM00644"/>
    </source>
</evidence>
<feature type="compositionally biased region" description="Pro residues" evidence="5">
    <location>
        <begin position="1"/>
        <end position="17"/>
    </location>
</feature>
<organism evidence="7 8">
    <name type="scientific">Streptomyces macrosporus</name>
    <dbReference type="NCBI Taxonomy" id="44032"/>
    <lineage>
        <taxon>Bacteria</taxon>
        <taxon>Bacillati</taxon>
        <taxon>Actinomycetota</taxon>
        <taxon>Actinomycetes</taxon>
        <taxon>Kitasatosporales</taxon>
        <taxon>Streptomycetaceae</taxon>
        <taxon>Streptomyces</taxon>
    </lineage>
</organism>
<gene>
    <name evidence="7" type="ORF">GCM10010405_16230</name>
</gene>
<comment type="caution">
    <text evidence="7">The sequence shown here is derived from an EMBL/GenBank/DDBJ whole genome shotgun (WGS) entry which is preliminary data.</text>
</comment>
<evidence type="ECO:0000313" key="7">
    <source>
        <dbReference type="EMBL" id="GAA2433973.1"/>
    </source>
</evidence>
<dbReference type="Gene3D" id="1.10.530.10">
    <property type="match status" value="1"/>
</dbReference>
<dbReference type="PANTHER" id="PTHR30417">
    <property type="entry name" value="N-ACETYLMURAMOYL-L-ALANINE AMIDASE AMID"/>
    <property type="match status" value="1"/>
</dbReference>
<dbReference type="InterPro" id="IPR036505">
    <property type="entry name" value="Amidase/PGRP_sf"/>
</dbReference>
<feature type="region of interest" description="Disordered" evidence="5">
    <location>
        <begin position="249"/>
        <end position="268"/>
    </location>
</feature>
<keyword evidence="8" id="KW-1185">Reference proteome</keyword>